<comment type="caution">
    <text evidence="2">The sequence shown here is derived from an EMBL/GenBank/DDBJ whole genome shotgun (WGS) entry which is preliminary data.</text>
</comment>
<keyword evidence="1" id="KW-0732">Signal</keyword>
<dbReference type="Gene3D" id="4.10.410.10">
    <property type="entry name" value="Pancreatic trypsin inhibitor Kunitz domain"/>
    <property type="match status" value="1"/>
</dbReference>
<name>A0AAE0ZQM2_9GAST</name>
<keyword evidence="3" id="KW-1185">Reference proteome</keyword>
<reference evidence="2" key="1">
    <citation type="journal article" date="2023" name="G3 (Bethesda)">
        <title>A reference genome for the long-term kleptoplast-retaining sea slug Elysia crispata morphotype clarki.</title>
        <authorList>
            <person name="Eastman K.E."/>
            <person name="Pendleton A.L."/>
            <person name="Shaikh M.A."/>
            <person name="Suttiyut T."/>
            <person name="Ogas R."/>
            <person name="Tomko P."/>
            <person name="Gavelis G."/>
            <person name="Widhalm J.R."/>
            <person name="Wisecaver J.H."/>
        </authorList>
    </citation>
    <scope>NUCLEOTIDE SEQUENCE</scope>
    <source>
        <strain evidence="2">ECLA1</strain>
    </source>
</reference>
<protein>
    <recommendedName>
        <fullName evidence="4">BPTI/Kunitz inhibitor domain-containing protein</fullName>
    </recommendedName>
</protein>
<dbReference type="GO" id="GO:0004867">
    <property type="term" value="F:serine-type endopeptidase inhibitor activity"/>
    <property type="evidence" value="ECO:0007669"/>
    <property type="project" value="InterPro"/>
</dbReference>
<organism evidence="2 3">
    <name type="scientific">Elysia crispata</name>
    <name type="common">lettuce slug</name>
    <dbReference type="NCBI Taxonomy" id="231223"/>
    <lineage>
        <taxon>Eukaryota</taxon>
        <taxon>Metazoa</taxon>
        <taxon>Spiralia</taxon>
        <taxon>Lophotrochozoa</taxon>
        <taxon>Mollusca</taxon>
        <taxon>Gastropoda</taxon>
        <taxon>Heterobranchia</taxon>
        <taxon>Euthyneura</taxon>
        <taxon>Panpulmonata</taxon>
        <taxon>Sacoglossa</taxon>
        <taxon>Placobranchoidea</taxon>
        <taxon>Plakobranchidae</taxon>
        <taxon>Elysia</taxon>
    </lineage>
</organism>
<evidence type="ECO:0000256" key="1">
    <source>
        <dbReference type="SAM" id="SignalP"/>
    </source>
</evidence>
<dbReference type="InterPro" id="IPR036880">
    <property type="entry name" value="Kunitz_BPTI_sf"/>
</dbReference>
<gene>
    <name evidence="2" type="ORF">RRG08_022236</name>
</gene>
<feature type="chain" id="PRO_5042094474" description="BPTI/Kunitz inhibitor domain-containing protein" evidence="1">
    <location>
        <begin position="20"/>
        <end position="233"/>
    </location>
</feature>
<evidence type="ECO:0000313" key="3">
    <source>
        <dbReference type="Proteomes" id="UP001283361"/>
    </source>
</evidence>
<dbReference type="SUPFAM" id="SSF57362">
    <property type="entry name" value="BPTI-like"/>
    <property type="match status" value="1"/>
</dbReference>
<evidence type="ECO:0000313" key="2">
    <source>
        <dbReference type="EMBL" id="KAK3773523.1"/>
    </source>
</evidence>
<dbReference type="AlphaFoldDB" id="A0AAE0ZQM2"/>
<accession>A0AAE0ZQM2</accession>
<evidence type="ECO:0008006" key="4">
    <source>
        <dbReference type="Google" id="ProtNLM"/>
    </source>
</evidence>
<sequence>MDCTLLVVCFAALVLPSLQFDDGKLDFKNSRLSRTFDNLKRSGASIRGNLEFVGPLGGTFEANLDGALGRIGNLFNAETRGHLRAGVRSRGLFGKVRGTAGSIEGVLRRSPGALGADLSSRLDNVHGNIFTGVHRNGVRGDISIGSASSRGFPFDSAYTSGLIGRALARRCTAVPRSCLSVRPADRRAVRQFTFDERRNRCVEDFVSRSCARQGSRNNIFPTRRECRRECSSD</sequence>
<dbReference type="EMBL" id="JAWDGP010003531">
    <property type="protein sequence ID" value="KAK3773523.1"/>
    <property type="molecule type" value="Genomic_DNA"/>
</dbReference>
<proteinExistence type="predicted"/>
<feature type="signal peptide" evidence="1">
    <location>
        <begin position="1"/>
        <end position="19"/>
    </location>
</feature>
<dbReference type="Proteomes" id="UP001283361">
    <property type="component" value="Unassembled WGS sequence"/>
</dbReference>